<evidence type="ECO:0000313" key="1">
    <source>
        <dbReference type="EMBL" id="OUM49018.1"/>
    </source>
</evidence>
<dbReference type="RefSeq" id="WP_000431742.1">
    <property type="nucleotide sequence ID" value="NZ_CP064266.1"/>
</dbReference>
<accession>A0A1Y3MF02</accession>
<evidence type="ECO:0000313" key="4">
    <source>
        <dbReference type="Proteomes" id="UP000219775"/>
    </source>
</evidence>
<organism evidence="1 3">
    <name type="scientific">Bacillus pseudomycoides</name>
    <dbReference type="NCBI Taxonomy" id="64104"/>
    <lineage>
        <taxon>Bacteria</taxon>
        <taxon>Bacillati</taxon>
        <taxon>Bacillota</taxon>
        <taxon>Bacilli</taxon>
        <taxon>Bacillales</taxon>
        <taxon>Bacillaceae</taxon>
        <taxon>Bacillus</taxon>
        <taxon>Bacillus cereus group</taxon>
    </lineage>
</organism>
<dbReference type="EMBL" id="MWPX01000008">
    <property type="protein sequence ID" value="OUM49018.1"/>
    <property type="molecule type" value="Genomic_DNA"/>
</dbReference>
<reference evidence="1 3" key="1">
    <citation type="submission" date="2017-02" db="EMBL/GenBank/DDBJ databases">
        <title>Bacillus pseudomycoides isolate FSL K6-0042.</title>
        <authorList>
            <person name="Kovac J."/>
        </authorList>
    </citation>
    <scope>NUCLEOTIDE SEQUENCE [LARGE SCALE GENOMIC DNA]</scope>
    <source>
        <strain evidence="1 3">FSL K6-0042</strain>
    </source>
</reference>
<dbReference type="EMBL" id="NUDP01000115">
    <property type="protein sequence ID" value="PEM65430.1"/>
    <property type="molecule type" value="Genomic_DNA"/>
</dbReference>
<comment type="caution">
    <text evidence="1">The sequence shown here is derived from an EMBL/GenBank/DDBJ whole genome shotgun (WGS) entry which is preliminary data.</text>
</comment>
<dbReference type="Proteomes" id="UP000219775">
    <property type="component" value="Unassembled WGS sequence"/>
</dbReference>
<gene>
    <name evidence="1" type="ORF">BW425_09400</name>
    <name evidence="2" type="ORF">CN613_25040</name>
</gene>
<evidence type="ECO:0000313" key="2">
    <source>
        <dbReference type="EMBL" id="PEM65430.1"/>
    </source>
</evidence>
<sequence length="61" mass="7321">MENSKHLYQVGDYRLWLNTETGALQMKLDGNRELYNIPKNTKLYDRLLNDFFSKPVEQENK</sequence>
<name>A0A1Y3MF02_9BACI</name>
<dbReference type="Proteomes" id="UP000195321">
    <property type="component" value="Unassembled WGS sequence"/>
</dbReference>
<evidence type="ECO:0000313" key="3">
    <source>
        <dbReference type="Proteomes" id="UP000195321"/>
    </source>
</evidence>
<dbReference type="AlphaFoldDB" id="A0A1Y3MF02"/>
<reference evidence="2 4" key="2">
    <citation type="submission" date="2017-09" db="EMBL/GenBank/DDBJ databases">
        <title>Large-scale bioinformatics analysis of Bacillus genomes uncovers conserved roles of natural products in bacterial physiology.</title>
        <authorList>
            <consortium name="Agbiome Team Llc"/>
            <person name="Bleich R.M."/>
            <person name="Grubbs K.J."/>
            <person name="Santa Maria K.C."/>
            <person name="Allen S.E."/>
            <person name="Farag S."/>
            <person name="Shank E.A."/>
            <person name="Bowers A."/>
        </authorList>
    </citation>
    <scope>NUCLEOTIDE SEQUENCE [LARGE SCALE GENOMIC DNA]</scope>
    <source>
        <strain evidence="2 4">AFS009893</strain>
    </source>
</reference>
<proteinExistence type="predicted"/>
<protein>
    <submittedName>
        <fullName evidence="1">Uncharacterized protein</fullName>
    </submittedName>
</protein>